<evidence type="ECO:0000259" key="9">
    <source>
        <dbReference type="Pfam" id="PF22600"/>
    </source>
</evidence>
<feature type="compositionally biased region" description="Basic and acidic residues" evidence="7">
    <location>
        <begin position="68"/>
        <end position="80"/>
    </location>
</feature>
<dbReference type="FunFam" id="3.30.460.10:FF:000006">
    <property type="entry name" value="non-canonical poly(A) RNA polymerase PAPD5"/>
    <property type="match status" value="1"/>
</dbReference>
<dbReference type="InterPro" id="IPR002058">
    <property type="entry name" value="PAP_assoc"/>
</dbReference>
<feature type="compositionally biased region" description="Basic and acidic residues" evidence="7">
    <location>
        <begin position="46"/>
        <end position="56"/>
    </location>
</feature>
<dbReference type="Gene3D" id="1.10.1410.10">
    <property type="match status" value="1"/>
</dbReference>
<dbReference type="STRING" id="157072.A0A024TX62"/>
<feature type="domain" description="Poly(A) RNA polymerase mitochondrial-like central palm" evidence="9">
    <location>
        <begin position="142"/>
        <end position="272"/>
    </location>
</feature>
<evidence type="ECO:0000256" key="1">
    <source>
        <dbReference type="ARBA" id="ARBA00001936"/>
    </source>
</evidence>
<dbReference type="GO" id="GO:1990817">
    <property type="term" value="F:poly(A) RNA polymerase activity"/>
    <property type="evidence" value="ECO:0007669"/>
    <property type="project" value="UniProtKB-EC"/>
</dbReference>
<dbReference type="GO" id="GO:0031123">
    <property type="term" value="P:RNA 3'-end processing"/>
    <property type="evidence" value="ECO:0007669"/>
    <property type="project" value="TreeGrafter"/>
</dbReference>
<feature type="region of interest" description="Disordered" evidence="7">
    <location>
        <begin position="1"/>
        <end position="111"/>
    </location>
</feature>
<dbReference type="GeneID" id="20085873"/>
<dbReference type="CDD" id="cd05402">
    <property type="entry name" value="NT_PAP_TUTase"/>
    <property type="match status" value="1"/>
</dbReference>
<dbReference type="OrthoDB" id="273917at2759"/>
<dbReference type="InterPro" id="IPR045862">
    <property type="entry name" value="Trf4-like"/>
</dbReference>
<evidence type="ECO:0000256" key="4">
    <source>
        <dbReference type="ARBA" id="ARBA00022679"/>
    </source>
</evidence>
<dbReference type="AlphaFoldDB" id="A0A024TX62"/>
<dbReference type="PANTHER" id="PTHR23092">
    <property type="entry name" value="POLY(A) RNA POLYMERASE"/>
    <property type="match status" value="1"/>
</dbReference>
<keyword evidence="6" id="KW-0460">Magnesium</keyword>
<protein>
    <recommendedName>
        <fullName evidence="3">polynucleotide adenylyltransferase</fullName>
        <ecNumber evidence="3">2.7.7.19</ecNumber>
    </recommendedName>
</protein>
<dbReference type="EMBL" id="KI913969">
    <property type="protein sequence ID" value="ETV98754.1"/>
    <property type="molecule type" value="Genomic_DNA"/>
</dbReference>
<dbReference type="EMBL" id="KI913969">
    <property type="protein sequence ID" value="ETV98755.1"/>
    <property type="molecule type" value="Genomic_DNA"/>
</dbReference>
<dbReference type="InterPro" id="IPR043519">
    <property type="entry name" value="NT_sf"/>
</dbReference>
<dbReference type="Gene3D" id="3.30.460.10">
    <property type="entry name" value="Beta Polymerase, domain 2"/>
    <property type="match status" value="1"/>
</dbReference>
<reference evidence="10" key="1">
    <citation type="submission" date="2013-12" db="EMBL/GenBank/DDBJ databases">
        <title>The Genome Sequence of Aphanomyces invadans NJM9701.</title>
        <authorList>
            <consortium name="The Broad Institute Genomics Platform"/>
            <person name="Russ C."/>
            <person name="Tyler B."/>
            <person name="van West P."/>
            <person name="Dieguez-Uribeondo J."/>
            <person name="Young S.K."/>
            <person name="Zeng Q."/>
            <person name="Gargeya S."/>
            <person name="Fitzgerald M."/>
            <person name="Abouelleil A."/>
            <person name="Alvarado L."/>
            <person name="Chapman S.B."/>
            <person name="Gainer-Dewar J."/>
            <person name="Goldberg J."/>
            <person name="Griggs A."/>
            <person name="Gujja S."/>
            <person name="Hansen M."/>
            <person name="Howarth C."/>
            <person name="Imamovic A."/>
            <person name="Ireland A."/>
            <person name="Larimer J."/>
            <person name="McCowan C."/>
            <person name="Murphy C."/>
            <person name="Pearson M."/>
            <person name="Poon T.W."/>
            <person name="Priest M."/>
            <person name="Roberts A."/>
            <person name="Saif S."/>
            <person name="Shea T."/>
            <person name="Sykes S."/>
            <person name="Wortman J."/>
            <person name="Nusbaum C."/>
            <person name="Birren B."/>
        </authorList>
    </citation>
    <scope>NUCLEOTIDE SEQUENCE [LARGE SCALE GENOMIC DNA]</scope>
    <source>
        <strain evidence="10">NJM9701</strain>
    </source>
</reference>
<evidence type="ECO:0000256" key="5">
    <source>
        <dbReference type="ARBA" id="ARBA00022723"/>
    </source>
</evidence>
<dbReference type="RefSeq" id="XP_008872952.1">
    <property type="nucleotide sequence ID" value="XM_008874730.1"/>
</dbReference>
<organism evidence="10">
    <name type="scientific">Aphanomyces invadans</name>
    <dbReference type="NCBI Taxonomy" id="157072"/>
    <lineage>
        <taxon>Eukaryota</taxon>
        <taxon>Sar</taxon>
        <taxon>Stramenopiles</taxon>
        <taxon>Oomycota</taxon>
        <taxon>Saprolegniomycetes</taxon>
        <taxon>Saprolegniales</taxon>
        <taxon>Verrucalvaceae</taxon>
        <taxon>Aphanomyces</taxon>
    </lineage>
</organism>
<dbReference type="SUPFAM" id="SSF81301">
    <property type="entry name" value="Nucleotidyltransferase"/>
    <property type="match status" value="1"/>
</dbReference>
<keyword evidence="4" id="KW-0808">Transferase</keyword>
<dbReference type="PANTHER" id="PTHR23092:SF15">
    <property type="entry name" value="INACTIVE NON-CANONICAL POLY(A) RNA POLYMERASE PROTEIN TRF4-2-RELATED"/>
    <property type="match status" value="1"/>
</dbReference>
<dbReference type="SUPFAM" id="SSF81631">
    <property type="entry name" value="PAP/OAS1 substrate-binding domain"/>
    <property type="match status" value="1"/>
</dbReference>
<evidence type="ECO:0000256" key="7">
    <source>
        <dbReference type="SAM" id="MobiDB-lite"/>
    </source>
</evidence>
<feature type="compositionally biased region" description="Basic residues" evidence="7">
    <location>
        <begin position="22"/>
        <end position="31"/>
    </location>
</feature>
<evidence type="ECO:0000259" key="8">
    <source>
        <dbReference type="Pfam" id="PF03828"/>
    </source>
</evidence>
<dbReference type="GO" id="GO:0031499">
    <property type="term" value="C:TRAMP complex"/>
    <property type="evidence" value="ECO:0007669"/>
    <property type="project" value="TreeGrafter"/>
</dbReference>
<dbReference type="RefSeq" id="XP_008872951.1">
    <property type="nucleotide sequence ID" value="XM_008874729.1"/>
</dbReference>
<feature type="domain" description="PAP-associated" evidence="8">
    <location>
        <begin position="331"/>
        <end position="388"/>
    </location>
</feature>
<comment type="similarity">
    <text evidence="2">Belongs to the DNA polymerase type-B-like family.</text>
</comment>
<evidence type="ECO:0000256" key="3">
    <source>
        <dbReference type="ARBA" id="ARBA00012388"/>
    </source>
</evidence>
<dbReference type="EC" id="2.7.7.19" evidence="3"/>
<dbReference type="GO" id="GO:0046872">
    <property type="term" value="F:metal ion binding"/>
    <property type="evidence" value="ECO:0007669"/>
    <property type="project" value="UniProtKB-KW"/>
</dbReference>
<gene>
    <name evidence="10" type="ORF">H310_08823</name>
</gene>
<dbReference type="Pfam" id="PF03828">
    <property type="entry name" value="PAP_assoc"/>
    <property type="match status" value="1"/>
</dbReference>
<accession>A0A024TX62</accession>
<dbReference type="GO" id="GO:0003729">
    <property type="term" value="F:mRNA binding"/>
    <property type="evidence" value="ECO:0007669"/>
    <property type="project" value="TreeGrafter"/>
</dbReference>
<dbReference type="RefSeq" id="XP_008872953.1">
    <property type="nucleotide sequence ID" value="XM_008874731.1"/>
</dbReference>
<dbReference type="GO" id="GO:0005730">
    <property type="term" value="C:nucleolus"/>
    <property type="evidence" value="ECO:0007669"/>
    <property type="project" value="TreeGrafter"/>
</dbReference>
<feature type="compositionally biased region" description="Polar residues" evidence="7">
    <location>
        <begin position="91"/>
        <end position="111"/>
    </location>
</feature>
<dbReference type="VEuPathDB" id="FungiDB:H310_08823"/>
<evidence type="ECO:0000256" key="6">
    <source>
        <dbReference type="ARBA" id="ARBA00022842"/>
    </source>
</evidence>
<evidence type="ECO:0000256" key="2">
    <source>
        <dbReference type="ARBA" id="ARBA00008593"/>
    </source>
</evidence>
<evidence type="ECO:0000313" key="10">
    <source>
        <dbReference type="EMBL" id="ETV98755.1"/>
    </source>
</evidence>
<comment type="cofactor">
    <cofactor evidence="1">
        <name>Mn(2+)</name>
        <dbReference type="ChEBI" id="CHEBI:29035"/>
    </cofactor>
</comment>
<name>A0A024TX62_9STRA</name>
<dbReference type="InterPro" id="IPR054708">
    <property type="entry name" value="MTPAP-like_central"/>
</dbReference>
<keyword evidence="5" id="KW-0479">Metal-binding</keyword>
<sequence length="474" mass="53627">MGKKKGNKSGGHDEPPTDVSRSKKKRNKKVQASKEQHFELKKKKKEKLDKLRLQEHPKRRRHKPVGKNVDEPVDIHHPSPDVDSDSDVASTESTYISIKESSTDDNPTKVSRTTLIRSVSEDDTPWMKPGHRYRLPNVFLCLHDEILDFVTFLSPTPEEVKARKALVKTMQDLVASLWDGASLSAFGSLFTEMYLPSSDIDMVVLDGPSGKEPLYTLAQRLEDLGIVSFLEVVDSARIPIVKFVHTESGLSVDVSFGVTSGFATGDLVKGYQEKFPAFRPLTLVLKYFLQQRGLNETFKGGVGSFLLQLMVVSFLQHKNRNSSYSNSMQDLGHLLVDFFDLYGNVFNSTDLTISVRDGGAYVMKESRNWKNYQRPDLLSMENPHDTNHDVGANSYEVRRVFKVFSHAAKVLKAEICHRGSVDMHHDDYGTSILERIIAKDVLLQDRVGPDTFGFAMRKPDMEALRHQGKLHRRH</sequence>
<dbReference type="eggNOG" id="KOG1906">
    <property type="taxonomic scope" value="Eukaryota"/>
</dbReference>
<proteinExistence type="inferred from homology"/>
<dbReference type="GO" id="GO:0043634">
    <property type="term" value="P:polyadenylation-dependent ncRNA catabolic process"/>
    <property type="evidence" value="ECO:0007669"/>
    <property type="project" value="TreeGrafter"/>
</dbReference>
<dbReference type="Pfam" id="PF22600">
    <property type="entry name" value="MTPAP-like_central"/>
    <property type="match status" value="1"/>
</dbReference>
<dbReference type="EMBL" id="KI913969">
    <property type="protein sequence ID" value="ETV98756.1"/>
    <property type="molecule type" value="Genomic_DNA"/>
</dbReference>